<dbReference type="RefSeq" id="WP_036514583.1">
    <property type="nucleotide sequence ID" value="NZ_AONB01000031.1"/>
</dbReference>
<dbReference type="Proteomes" id="UP000019464">
    <property type="component" value="Unassembled WGS sequence"/>
</dbReference>
<keyword evidence="2" id="KW-1185">Reference proteome</keyword>
<evidence type="ECO:0000313" key="2">
    <source>
        <dbReference type="Proteomes" id="UP000019464"/>
    </source>
</evidence>
<dbReference type="STRING" id="1229521.D791_03901"/>
<reference evidence="1 2" key="2">
    <citation type="journal article" date="2015" name="Syst. Appl. Microbiol.">
        <title>Nitrincola nitratireducens sp. nov. isolated from a haloalkaline crater lake.</title>
        <authorList>
            <person name="Singh A."/>
            <person name="Vaidya B."/>
            <person name="Tanuku N.R."/>
            <person name="Pinnaka A.K."/>
        </authorList>
    </citation>
    <scope>NUCLEOTIDE SEQUENCE [LARGE SCALE GENOMIC DNA]</scope>
    <source>
        <strain evidence="1 2">AK23</strain>
    </source>
</reference>
<gene>
    <name evidence="1" type="primary">traJ</name>
    <name evidence="1" type="ORF">D791_03901</name>
</gene>
<evidence type="ECO:0000313" key="1">
    <source>
        <dbReference type="EMBL" id="EXJ09161.1"/>
    </source>
</evidence>
<dbReference type="NCBIfam" id="NF010451">
    <property type="entry name" value="PRK13877.1"/>
    <property type="match status" value="1"/>
</dbReference>
<dbReference type="AlphaFoldDB" id="W9UWQ3"/>
<dbReference type="EMBL" id="AONB01000031">
    <property type="protein sequence ID" value="EXJ09161.1"/>
    <property type="molecule type" value="Genomic_DNA"/>
</dbReference>
<dbReference type="OrthoDB" id="8966807at2"/>
<dbReference type="GeneID" id="94725911"/>
<comment type="caution">
    <text evidence="1">The sequence shown here is derived from an EMBL/GenBank/DDBJ whole genome shotgun (WGS) entry which is preliminary data.</text>
</comment>
<protein>
    <submittedName>
        <fullName evidence="1">Relaxosome protein</fullName>
    </submittedName>
</protein>
<organism evidence="1 2">
    <name type="scientific">Nitrincola nitratireducens</name>
    <dbReference type="NCBI Taxonomy" id="1229521"/>
    <lineage>
        <taxon>Bacteria</taxon>
        <taxon>Pseudomonadati</taxon>
        <taxon>Pseudomonadota</taxon>
        <taxon>Gammaproteobacteria</taxon>
        <taxon>Oceanospirillales</taxon>
        <taxon>Oceanospirillaceae</taxon>
        <taxon>Nitrincola</taxon>
    </lineage>
</organism>
<accession>W9UWQ3</accession>
<dbReference type="PATRIC" id="fig|1229521.3.peg.3928"/>
<proteinExistence type="predicted"/>
<dbReference type="Pfam" id="PF21983">
    <property type="entry name" value="NikA-like"/>
    <property type="match status" value="1"/>
</dbReference>
<sequence length="125" mass="13380">MEANETKVTRKGSTPIKVYCLPEERAAIEANAKAAGLSTSAYLLAVGQGYRVQGVTDFENVRELVRVNGDLGRLGGLLKLWLTDDAKTAQFGADTVLALLARIEATQDKMSGIMESVVRPRGGQA</sequence>
<reference evidence="2" key="1">
    <citation type="submission" date="2012-11" db="EMBL/GenBank/DDBJ databases">
        <authorList>
            <person name="Singh A."/>
            <person name="Pinnaka A.K."/>
            <person name="Vaidya B."/>
        </authorList>
    </citation>
    <scope>NUCLEOTIDE SEQUENCE [LARGE SCALE GENOMIC DNA]</scope>
    <source>
        <strain evidence="2">AK23</strain>
    </source>
</reference>
<name>W9UWQ3_9GAMM</name>
<dbReference type="InterPro" id="IPR053842">
    <property type="entry name" value="NikA-like"/>
</dbReference>